<evidence type="ECO:0000313" key="8">
    <source>
        <dbReference type="Proteomes" id="UP000694865"/>
    </source>
</evidence>
<evidence type="ECO:0000259" key="7">
    <source>
        <dbReference type="PROSITE" id="PS50011"/>
    </source>
</evidence>
<reference evidence="9" key="1">
    <citation type="submission" date="2025-08" db="UniProtKB">
        <authorList>
            <consortium name="RefSeq"/>
        </authorList>
    </citation>
    <scope>IDENTIFICATION</scope>
    <source>
        <tissue evidence="9">Testes</tissue>
    </source>
</reference>
<keyword evidence="1" id="KW-0808">Transferase</keyword>
<evidence type="ECO:0000256" key="6">
    <source>
        <dbReference type="SAM" id="MobiDB-lite"/>
    </source>
</evidence>
<dbReference type="InterPro" id="IPR017441">
    <property type="entry name" value="Protein_kinase_ATP_BS"/>
</dbReference>
<dbReference type="Pfam" id="PF00069">
    <property type="entry name" value="Pkinase"/>
    <property type="match status" value="1"/>
</dbReference>
<keyword evidence="2 5" id="KW-0547">Nucleotide-binding</keyword>
<feature type="region of interest" description="Disordered" evidence="6">
    <location>
        <begin position="307"/>
        <end position="364"/>
    </location>
</feature>
<dbReference type="PROSITE" id="PS50011">
    <property type="entry name" value="PROTEIN_KINASE_DOM"/>
    <property type="match status" value="1"/>
</dbReference>
<organism evidence="8 9">
    <name type="scientific">Saccoglossus kowalevskii</name>
    <name type="common">Acorn worm</name>
    <dbReference type="NCBI Taxonomy" id="10224"/>
    <lineage>
        <taxon>Eukaryota</taxon>
        <taxon>Metazoa</taxon>
        <taxon>Hemichordata</taxon>
        <taxon>Enteropneusta</taxon>
        <taxon>Harrimaniidae</taxon>
        <taxon>Saccoglossus</taxon>
    </lineage>
</organism>
<dbReference type="InterPro" id="IPR011009">
    <property type="entry name" value="Kinase-like_dom_sf"/>
</dbReference>
<feature type="domain" description="Protein kinase" evidence="7">
    <location>
        <begin position="49"/>
        <end position="326"/>
    </location>
</feature>
<keyword evidence="3" id="KW-0418">Kinase</keyword>
<protein>
    <submittedName>
        <fullName evidence="9">Calcium-dependent protein kinase 2-like</fullName>
    </submittedName>
</protein>
<sequence>MQAPNYGVPLATTADDRSYVPMIFYRMSRRMQKQRCDESRIKPSLIGRYRKFRYIGSGNFGRVYLVRDELYGTMYAMKEIVCNNSTSVANVLTELLVLKRLRHNNLVEIVDLFSICMVVYVVTEFCFDGNLLNFLSSNRVQDTGSVTTIMRAIADGLSYIHDNGIVHYNLKPENILFTKKSSKSVAKIADYGLAKVSGDCIRYGCRSSPLNHRVTHLKERPERTSKPEYLCLSSEIIQVIHDTDNKRMDVYSMGEIFETILHMANFRTPVDPRLIPFLQSLTSLDCHGTPGSAHVLKILREFVSENHDSPPFSESGATTQLPLPSFNTEAFTNESRESSPNPISKCTDDHNPTLPYPISGCSDN</sequence>
<evidence type="ECO:0000256" key="1">
    <source>
        <dbReference type="ARBA" id="ARBA00022679"/>
    </source>
</evidence>
<dbReference type="InterPro" id="IPR000719">
    <property type="entry name" value="Prot_kinase_dom"/>
</dbReference>
<dbReference type="Gene3D" id="1.10.510.10">
    <property type="entry name" value="Transferase(Phosphotransferase) domain 1"/>
    <property type="match status" value="1"/>
</dbReference>
<dbReference type="PROSITE" id="PS00107">
    <property type="entry name" value="PROTEIN_KINASE_ATP"/>
    <property type="match status" value="1"/>
</dbReference>
<evidence type="ECO:0000256" key="3">
    <source>
        <dbReference type="ARBA" id="ARBA00022777"/>
    </source>
</evidence>
<evidence type="ECO:0000256" key="4">
    <source>
        <dbReference type="ARBA" id="ARBA00022840"/>
    </source>
</evidence>
<evidence type="ECO:0000256" key="5">
    <source>
        <dbReference type="PROSITE-ProRule" id="PRU10141"/>
    </source>
</evidence>
<accession>A0ABM0M2P8</accession>
<gene>
    <name evidence="9" type="primary">LOC102808130</name>
</gene>
<dbReference type="InterPro" id="IPR050339">
    <property type="entry name" value="CC_SR_Kinase"/>
</dbReference>
<dbReference type="GeneID" id="102808130"/>
<evidence type="ECO:0000256" key="2">
    <source>
        <dbReference type="ARBA" id="ARBA00022741"/>
    </source>
</evidence>
<name>A0ABM0M2P8_SACKO</name>
<keyword evidence="4 5" id="KW-0067">ATP-binding</keyword>
<proteinExistence type="predicted"/>
<dbReference type="Proteomes" id="UP000694865">
    <property type="component" value="Unplaced"/>
</dbReference>
<keyword evidence="8" id="KW-1185">Reference proteome</keyword>
<feature type="binding site" evidence="5">
    <location>
        <position position="78"/>
    </location>
    <ligand>
        <name>ATP</name>
        <dbReference type="ChEBI" id="CHEBI:30616"/>
    </ligand>
</feature>
<dbReference type="PANTHER" id="PTHR11042">
    <property type="entry name" value="EUKARYOTIC TRANSLATION INITIATION FACTOR 2-ALPHA KINASE EIF2-ALPHA KINASE -RELATED"/>
    <property type="match status" value="1"/>
</dbReference>
<feature type="compositionally biased region" description="Polar residues" evidence="6">
    <location>
        <begin position="315"/>
        <end position="344"/>
    </location>
</feature>
<dbReference type="SUPFAM" id="SSF56112">
    <property type="entry name" value="Protein kinase-like (PK-like)"/>
    <property type="match status" value="1"/>
</dbReference>
<dbReference type="RefSeq" id="XP_006814289.1">
    <property type="nucleotide sequence ID" value="XM_006814226.1"/>
</dbReference>
<dbReference type="CDD" id="cd00180">
    <property type="entry name" value="PKc"/>
    <property type="match status" value="1"/>
</dbReference>
<evidence type="ECO:0000313" key="9">
    <source>
        <dbReference type="RefSeq" id="XP_006814289.1"/>
    </source>
</evidence>